<dbReference type="InterPro" id="IPR036761">
    <property type="entry name" value="TTHA0802/YceI-like_sf"/>
</dbReference>
<gene>
    <name evidence="3" type="ORF">SAMN05661109_00436</name>
</gene>
<evidence type="ECO:0000313" key="3">
    <source>
        <dbReference type="EMBL" id="SER50821.1"/>
    </source>
</evidence>
<dbReference type="AlphaFoldDB" id="A0A1H9PRH0"/>
<evidence type="ECO:0000313" key="4">
    <source>
        <dbReference type="Proteomes" id="UP000198929"/>
    </source>
</evidence>
<feature type="domain" description="Lipid/polyisoprenoid-binding YceI-like" evidence="2">
    <location>
        <begin position="60"/>
        <end position="231"/>
    </location>
</feature>
<protein>
    <submittedName>
        <fullName evidence="3">Polyisoprenoid-binding protein YceI</fullName>
    </submittedName>
</protein>
<evidence type="ECO:0000256" key="1">
    <source>
        <dbReference type="ARBA" id="ARBA00008812"/>
    </source>
</evidence>
<sequence length="234" mass="24764">MQKMSTTTKALLALAVVVILALAALAIGPVVYTLAMGSGVKTEGINEQQVQPAATDVNGEWNITTRAGHNSTSVGFTFDEVLPGERTRTSGSTQDVSGSVTIENETLTAGEVTVGMGNIVTDRDNRDSNVRIKILHTDEFPVATFTVTEPADVSGLPENGSVGTVELTGDMTIHGETNSITQEFNVARDGNNLVVAADIPINRLDYGVESPEFVAATIAEEGEINVRLNFVQDK</sequence>
<name>A0A1H9PRH0_9CORY</name>
<dbReference type="Proteomes" id="UP000198929">
    <property type="component" value="Unassembled WGS sequence"/>
</dbReference>
<keyword evidence="4" id="KW-1185">Reference proteome</keyword>
<proteinExistence type="inferred from homology"/>
<organism evidence="3 4">
    <name type="scientific">Corynebacterium cystitidis DSM 20524</name>
    <dbReference type="NCBI Taxonomy" id="1121357"/>
    <lineage>
        <taxon>Bacteria</taxon>
        <taxon>Bacillati</taxon>
        <taxon>Actinomycetota</taxon>
        <taxon>Actinomycetes</taxon>
        <taxon>Mycobacteriales</taxon>
        <taxon>Corynebacteriaceae</taxon>
        <taxon>Corynebacterium</taxon>
    </lineage>
</organism>
<dbReference type="Pfam" id="PF04264">
    <property type="entry name" value="YceI"/>
    <property type="match status" value="1"/>
</dbReference>
<accession>A0A1H9PRH0</accession>
<dbReference type="SMART" id="SM00867">
    <property type="entry name" value="YceI"/>
    <property type="match status" value="1"/>
</dbReference>
<dbReference type="SUPFAM" id="SSF101874">
    <property type="entry name" value="YceI-like"/>
    <property type="match status" value="1"/>
</dbReference>
<comment type="similarity">
    <text evidence="1">Belongs to the UPF0312 family.</text>
</comment>
<dbReference type="PANTHER" id="PTHR34406">
    <property type="entry name" value="PROTEIN YCEI"/>
    <property type="match status" value="1"/>
</dbReference>
<dbReference type="EMBL" id="FOGQ01000001">
    <property type="protein sequence ID" value="SER50821.1"/>
    <property type="molecule type" value="Genomic_DNA"/>
</dbReference>
<dbReference type="PANTHER" id="PTHR34406:SF1">
    <property type="entry name" value="PROTEIN YCEI"/>
    <property type="match status" value="1"/>
</dbReference>
<reference evidence="4" key="1">
    <citation type="submission" date="2016-10" db="EMBL/GenBank/DDBJ databases">
        <authorList>
            <person name="Varghese N."/>
            <person name="Submissions S."/>
        </authorList>
    </citation>
    <scope>NUCLEOTIDE SEQUENCE [LARGE SCALE GENOMIC DNA]</scope>
    <source>
        <strain evidence="4">DSM 20524</strain>
    </source>
</reference>
<dbReference type="Gene3D" id="2.40.128.110">
    <property type="entry name" value="Lipid/polyisoprenoid-binding, YceI-like"/>
    <property type="match status" value="1"/>
</dbReference>
<dbReference type="STRING" id="1121357.SAMN05661109_00436"/>
<evidence type="ECO:0000259" key="2">
    <source>
        <dbReference type="SMART" id="SM00867"/>
    </source>
</evidence>
<dbReference type="InterPro" id="IPR007372">
    <property type="entry name" value="Lipid/polyisoprenoid-bd_YceI"/>
</dbReference>